<sequence>MTDIDKQRAEIRAIIDNYTDDGCSFPKKRCSFYRGGYCASNNESYKCLTERLGTAGVVIKVDREFTKPKTYHCSSLPYAQGYFHSEEDHKKAGYVAVEPLVKGK</sequence>
<dbReference type="AlphaFoldDB" id="A0A0F9RZP0"/>
<accession>A0A0F9RZP0</accession>
<proteinExistence type="predicted"/>
<protein>
    <submittedName>
        <fullName evidence="1">Uncharacterized protein</fullName>
    </submittedName>
</protein>
<reference evidence="1" key="1">
    <citation type="journal article" date="2015" name="Nature">
        <title>Complex archaea that bridge the gap between prokaryotes and eukaryotes.</title>
        <authorList>
            <person name="Spang A."/>
            <person name="Saw J.H."/>
            <person name="Jorgensen S.L."/>
            <person name="Zaremba-Niedzwiedzka K."/>
            <person name="Martijn J."/>
            <person name="Lind A.E."/>
            <person name="van Eijk R."/>
            <person name="Schleper C."/>
            <person name="Guy L."/>
            <person name="Ettema T.J."/>
        </authorList>
    </citation>
    <scope>NUCLEOTIDE SEQUENCE</scope>
</reference>
<evidence type="ECO:0000313" key="1">
    <source>
        <dbReference type="EMBL" id="KKN22623.1"/>
    </source>
</evidence>
<organism evidence="1">
    <name type="scientific">marine sediment metagenome</name>
    <dbReference type="NCBI Taxonomy" id="412755"/>
    <lineage>
        <taxon>unclassified sequences</taxon>
        <taxon>metagenomes</taxon>
        <taxon>ecological metagenomes</taxon>
    </lineage>
</organism>
<dbReference type="EMBL" id="LAZR01003044">
    <property type="protein sequence ID" value="KKN22623.1"/>
    <property type="molecule type" value="Genomic_DNA"/>
</dbReference>
<gene>
    <name evidence="1" type="ORF">LCGC14_0913320</name>
</gene>
<name>A0A0F9RZP0_9ZZZZ</name>
<comment type="caution">
    <text evidence="1">The sequence shown here is derived from an EMBL/GenBank/DDBJ whole genome shotgun (WGS) entry which is preliminary data.</text>
</comment>